<evidence type="ECO:0000256" key="1">
    <source>
        <dbReference type="ARBA" id="ARBA00010643"/>
    </source>
</evidence>
<comment type="similarity">
    <text evidence="1">Belongs to the complex I 24 kDa subunit family.</text>
</comment>
<feature type="binding site" evidence="7">
    <location>
        <position position="125"/>
    </location>
    <ligand>
        <name>[2Fe-2S] cluster</name>
        <dbReference type="ChEBI" id="CHEBI:190135"/>
    </ligand>
</feature>
<dbReference type="Gene3D" id="1.10.10.1590">
    <property type="entry name" value="NADH-quinone oxidoreductase subunit E"/>
    <property type="match status" value="1"/>
</dbReference>
<dbReference type="RefSeq" id="WP_093310994.1">
    <property type="nucleotide sequence ID" value="NZ_FNPV01000002.1"/>
</dbReference>
<keyword evidence="9" id="KW-1185">Reference proteome</keyword>
<dbReference type="OrthoDB" id="9807941at2"/>
<sequence length="157" mass="17568">MPKETMTAENFQKLDELIIREKETKGALIQVLQKAQDIFGYLPLEVQQKISKGLKIPMSEIYGVVTFYSQFNLEPKGDYLISVCMGTACYVRNAQPILDEISKFTGIKSGETTPDGKFSLLACRCIGACGLAPIITINEDVYGRLVVEDVKEIMEKY</sequence>
<dbReference type="PIRSF" id="PIRSF000216">
    <property type="entry name" value="NADH_DH_24kDa"/>
    <property type="match status" value="1"/>
</dbReference>
<dbReference type="InterPro" id="IPR036249">
    <property type="entry name" value="Thioredoxin-like_sf"/>
</dbReference>
<evidence type="ECO:0000313" key="9">
    <source>
        <dbReference type="Proteomes" id="UP000199230"/>
    </source>
</evidence>
<proteinExistence type="inferred from homology"/>
<dbReference type="PANTHER" id="PTHR43342:SF2">
    <property type="entry name" value="POTENTIAL NAD-REDUCING HYDROGENASE SUBUNIT"/>
    <property type="match status" value="1"/>
</dbReference>
<dbReference type="GO" id="GO:0016491">
    <property type="term" value="F:oxidoreductase activity"/>
    <property type="evidence" value="ECO:0007669"/>
    <property type="project" value="InterPro"/>
</dbReference>
<comment type="cofactor">
    <cofactor evidence="7">
        <name>[2Fe-2S] cluster</name>
        <dbReference type="ChEBI" id="CHEBI:190135"/>
    </cofactor>
    <text evidence="7">Binds 1 [2Fe-2S] cluster.</text>
</comment>
<dbReference type="STRING" id="159292.SAMN05192546_102195"/>
<gene>
    <name evidence="8" type="ORF">SAMN05192546_102195</name>
</gene>
<keyword evidence="2 7" id="KW-0001">2Fe-2S</keyword>
<dbReference type="PANTHER" id="PTHR43342">
    <property type="entry name" value="NADH-QUINONE OXIDOREDUCTASE, E SUBUNIT"/>
    <property type="match status" value="1"/>
</dbReference>
<evidence type="ECO:0000256" key="3">
    <source>
        <dbReference type="ARBA" id="ARBA00022723"/>
    </source>
</evidence>
<dbReference type="GO" id="GO:0046872">
    <property type="term" value="F:metal ion binding"/>
    <property type="evidence" value="ECO:0007669"/>
    <property type="project" value="UniProtKB-KW"/>
</dbReference>
<dbReference type="InterPro" id="IPR028431">
    <property type="entry name" value="NADP_DH_HndA-like"/>
</dbReference>
<dbReference type="Proteomes" id="UP000199230">
    <property type="component" value="Unassembled WGS sequence"/>
</dbReference>
<keyword evidence="4 7" id="KW-0408">Iron</keyword>
<dbReference type="EMBL" id="FNPV01000002">
    <property type="protein sequence ID" value="SDY46142.1"/>
    <property type="molecule type" value="Genomic_DNA"/>
</dbReference>
<dbReference type="AlphaFoldDB" id="A0A1H3K1T6"/>
<feature type="binding site" evidence="7">
    <location>
        <position position="89"/>
    </location>
    <ligand>
        <name>[2Fe-2S] cluster</name>
        <dbReference type="ChEBI" id="CHEBI:190135"/>
    </ligand>
</feature>
<feature type="binding site" evidence="7">
    <location>
        <position position="129"/>
    </location>
    <ligand>
        <name>[2Fe-2S] cluster</name>
        <dbReference type="ChEBI" id="CHEBI:190135"/>
    </ligand>
</feature>
<dbReference type="Gene3D" id="3.40.30.10">
    <property type="entry name" value="Glutaredoxin"/>
    <property type="match status" value="1"/>
</dbReference>
<dbReference type="Pfam" id="PF01257">
    <property type="entry name" value="2Fe-2S_thioredx"/>
    <property type="match status" value="1"/>
</dbReference>
<evidence type="ECO:0000256" key="2">
    <source>
        <dbReference type="ARBA" id="ARBA00022714"/>
    </source>
</evidence>
<dbReference type="InterPro" id="IPR042128">
    <property type="entry name" value="NuoE_dom"/>
</dbReference>
<comment type="cofactor">
    <cofactor evidence="6">
        <name>[2Fe-2S] cluster</name>
        <dbReference type="ChEBI" id="CHEBI:190135"/>
    </cofactor>
</comment>
<protein>
    <submittedName>
        <fullName evidence="8">NAD(P)-dependent iron-only hydrogenase diaphorase component iron-sulfur protein</fullName>
    </submittedName>
</protein>
<reference evidence="8 9" key="1">
    <citation type="submission" date="2016-10" db="EMBL/GenBank/DDBJ databases">
        <authorList>
            <person name="de Groot N.N."/>
        </authorList>
    </citation>
    <scope>NUCLEOTIDE SEQUENCE [LARGE SCALE GENOMIC DNA]</scope>
    <source>
        <strain evidence="8 9">APO</strain>
    </source>
</reference>
<dbReference type="SUPFAM" id="SSF52833">
    <property type="entry name" value="Thioredoxin-like"/>
    <property type="match status" value="1"/>
</dbReference>
<keyword evidence="3 7" id="KW-0479">Metal-binding</keyword>
<dbReference type="CDD" id="cd03064">
    <property type="entry name" value="TRX_Fd_NuoE"/>
    <property type="match status" value="1"/>
</dbReference>
<evidence type="ECO:0000256" key="7">
    <source>
        <dbReference type="PIRSR" id="PIRSR000216-1"/>
    </source>
</evidence>
<evidence type="ECO:0000256" key="5">
    <source>
        <dbReference type="ARBA" id="ARBA00023014"/>
    </source>
</evidence>
<dbReference type="GO" id="GO:0051537">
    <property type="term" value="F:2 iron, 2 sulfur cluster binding"/>
    <property type="evidence" value="ECO:0007669"/>
    <property type="project" value="UniProtKB-KW"/>
</dbReference>
<accession>A0A1H3K1T6</accession>
<dbReference type="InterPro" id="IPR002023">
    <property type="entry name" value="NuoE-like"/>
</dbReference>
<feature type="binding site" evidence="7">
    <location>
        <position position="84"/>
    </location>
    <ligand>
        <name>[2Fe-2S] cluster</name>
        <dbReference type="ChEBI" id="CHEBI:190135"/>
    </ligand>
</feature>
<name>A0A1H3K1T6_9FIRM</name>
<organism evidence="8 9">
    <name type="scientific">Tindallia californiensis</name>
    <dbReference type="NCBI Taxonomy" id="159292"/>
    <lineage>
        <taxon>Bacteria</taxon>
        <taxon>Bacillati</taxon>
        <taxon>Bacillota</taxon>
        <taxon>Clostridia</taxon>
        <taxon>Peptostreptococcales</taxon>
        <taxon>Tindalliaceae</taxon>
        <taxon>Tindallia</taxon>
    </lineage>
</organism>
<keyword evidence="5 7" id="KW-0411">Iron-sulfur</keyword>
<dbReference type="InterPro" id="IPR041921">
    <property type="entry name" value="NuoE_N"/>
</dbReference>
<evidence type="ECO:0000313" key="8">
    <source>
        <dbReference type="EMBL" id="SDY46142.1"/>
    </source>
</evidence>
<evidence type="ECO:0000256" key="4">
    <source>
        <dbReference type="ARBA" id="ARBA00023004"/>
    </source>
</evidence>
<evidence type="ECO:0000256" key="6">
    <source>
        <dbReference type="ARBA" id="ARBA00034078"/>
    </source>
</evidence>